<dbReference type="Proteomes" id="UP000322234">
    <property type="component" value="Unassembled WGS sequence"/>
</dbReference>
<evidence type="ECO:0000313" key="2">
    <source>
        <dbReference type="Proteomes" id="UP000322234"/>
    </source>
</evidence>
<dbReference type="AlphaFoldDB" id="A0A6B0QVV9"/>
<comment type="caution">
    <text evidence="1">The sequence shown here is derived from an EMBL/GenBank/DDBJ whole genome shotgun (WGS) entry which is preliminary data.</text>
</comment>
<sequence>MQQTDAKHRSDPAALRNCPRLQLPVLGPVNQGARLRTQASACTLDTEMTSMPPAHHLGIPECVWPRGRRMAGIWPHEVSDESRKTYLICGHDGSVVSVQQIMSYGTIPQAEDKCPAQASPGAQGDKDCILPADFRSFPILDPRQPVSVSISSPQGPGQRRGLIRQLVLAFRKSQITPQFFYR</sequence>
<protein>
    <submittedName>
        <fullName evidence="1">Uncharacterized protein</fullName>
    </submittedName>
</protein>
<keyword evidence="2" id="KW-1185">Reference proteome</keyword>
<evidence type="ECO:0000313" key="1">
    <source>
        <dbReference type="EMBL" id="MXQ81959.1"/>
    </source>
</evidence>
<reference evidence="1" key="1">
    <citation type="submission" date="2019-10" db="EMBL/GenBank/DDBJ databases">
        <title>The sequence and de novo assembly of the wild yak genome.</title>
        <authorList>
            <person name="Liu Y."/>
        </authorList>
    </citation>
    <scope>NUCLEOTIDE SEQUENCE [LARGE SCALE GENOMIC DNA]</scope>
    <source>
        <strain evidence="1">WY2019</strain>
    </source>
</reference>
<dbReference type="EMBL" id="VBQZ03000009">
    <property type="protein sequence ID" value="MXQ81959.1"/>
    <property type="molecule type" value="Genomic_DNA"/>
</dbReference>
<organism evidence="1 2">
    <name type="scientific">Bos mutus</name>
    <name type="common">wild yak</name>
    <dbReference type="NCBI Taxonomy" id="72004"/>
    <lineage>
        <taxon>Eukaryota</taxon>
        <taxon>Metazoa</taxon>
        <taxon>Chordata</taxon>
        <taxon>Craniata</taxon>
        <taxon>Vertebrata</taxon>
        <taxon>Euteleostomi</taxon>
        <taxon>Mammalia</taxon>
        <taxon>Eutheria</taxon>
        <taxon>Laurasiatheria</taxon>
        <taxon>Artiodactyla</taxon>
        <taxon>Ruminantia</taxon>
        <taxon>Pecora</taxon>
        <taxon>Bovidae</taxon>
        <taxon>Bovinae</taxon>
        <taxon>Bos</taxon>
    </lineage>
</organism>
<gene>
    <name evidence="1" type="ORF">E5288_WYG004764</name>
</gene>
<name>A0A6B0QVV9_9CETA</name>
<proteinExistence type="predicted"/>
<accession>A0A6B0QVV9</accession>